<dbReference type="KEGG" id="vg:28378481"/>
<sequence>MLQRYEWSEVIGELADMGQSTGYRSEDGPVLVTLVDRPHTSYSDEVAMVFHVVSPNGVGRHYKVTGYRDSYVDDFNVDTVHEVVGKPITKYEWEISE</sequence>
<dbReference type="GeneID" id="28378481"/>
<proteinExistence type="predicted"/>
<evidence type="ECO:0000313" key="2">
    <source>
        <dbReference type="Proteomes" id="UP000201458"/>
    </source>
</evidence>
<dbReference type="Proteomes" id="UP000201458">
    <property type="component" value="Segment"/>
</dbReference>
<reference evidence="1 2" key="1">
    <citation type="submission" date="2016-03" db="EMBL/GenBank/DDBJ databases">
        <authorList>
            <person name="Montgomery M.T."/>
            <person name="Guerrero C.A."/>
            <person name="Mavrich T.N."/>
            <person name="Pope W.H."/>
            <person name="Garlena R.A."/>
            <person name="Russell D.A."/>
            <person name="Jacobs-Sera D."/>
            <person name="Hendrix R.W."/>
            <person name="Hatfull G.F."/>
        </authorList>
    </citation>
    <scope>NUCLEOTIDE SEQUENCE [LARGE SCALE GENOMIC DNA]</scope>
</reference>
<dbReference type="EMBL" id="KU998244">
    <property type="protein sequence ID" value="ANA86181.1"/>
    <property type="molecule type" value="Genomic_DNA"/>
</dbReference>
<gene>
    <name evidence="1" type="primary">17</name>
    <name evidence="1" type="ORF">PBI_SMOOTHIE_17</name>
</gene>
<evidence type="ECO:0000313" key="1">
    <source>
        <dbReference type="EMBL" id="ANA86181.1"/>
    </source>
</evidence>
<keyword evidence="2" id="KW-1185">Reference proteome</keyword>
<protein>
    <submittedName>
        <fullName evidence="1">Uncharacterized protein</fullName>
    </submittedName>
</protein>
<dbReference type="RefSeq" id="YP_009269138.1">
    <property type="nucleotide sequence ID" value="NC_030696.1"/>
</dbReference>
<organism evidence="1 2">
    <name type="scientific">Gordonia phage Smoothie</name>
    <dbReference type="NCBI Taxonomy" id="1838078"/>
    <lineage>
        <taxon>Viruses</taxon>
        <taxon>Duplodnaviria</taxon>
        <taxon>Heunggongvirae</taxon>
        <taxon>Uroviricota</taxon>
        <taxon>Caudoviricetes</taxon>
        <taxon>Smoothievirus</taxon>
        <taxon>Smoothievirus smoothie</taxon>
    </lineage>
</organism>
<name>A0A160DED6_9CAUD</name>
<accession>A0A160DED6</accession>